<reference evidence="2" key="1">
    <citation type="submission" date="2023-06" db="EMBL/GenBank/DDBJ databases">
        <title>Conoideocrella luteorostrata (Hypocreales: Clavicipitaceae), a potential biocontrol fungus for elongate hemlock scale in United States Christmas tree production areas.</title>
        <authorList>
            <person name="Barrett H."/>
            <person name="Lovett B."/>
            <person name="Macias A.M."/>
            <person name="Stajich J.E."/>
            <person name="Kasson M.T."/>
        </authorList>
    </citation>
    <scope>NUCLEOTIDE SEQUENCE</scope>
    <source>
        <strain evidence="2">ARSEF 14590</strain>
    </source>
</reference>
<feature type="compositionally biased region" description="Polar residues" evidence="1">
    <location>
        <begin position="44"/>
        <end position="61"/>
    </location>
</feature>
<dbReference type="Gene3D" id="3.30.160.60">
    <property type="entry name" value="Classic Zinc Finger"/>
    <property type="match status" value="1"/>
</dbReference>
<evidence type="ECO:0000313" key="2">
    <source>
        <dbReference type="EMBL" id="KAK2596192.1"/>
    </source>
</evidence>
<feature type="compositionally biased region" description="Basic and acidic residues" evidence="1">
    <location>
        <begin position="481"/>
        <end position="493"/>
    </location>
</feature>
<feature type="compositionally biased region" description="Low complexity" evidence="1">
    <location>
        <begin position="383"/>
        <end position="401"/>
    </location>
</feature>
<proteinExistence type="predicted"/>
<feature type="compositionally biased region" description="Polar residues" evidence="1">
    <location>
        <begin position="14"/>
        <end position="25"/>
    </location>
</feature>
<gene>
    <name evidence="2" type="ORF">QQS21_006397</name>
</gene>
<dbReference type="Proteomes" id="UP001251528">
    <property type="component" value="Unassembled WGS sequence"/>
</dbReference>
<organism evidence="2 3">
    <name type="scientific">Conoideocrella luteorostrata</name>
    <dbReference type="NCBI Taxonomy" id="1105319"/>
    <lineage>
        <taxon>Eukaryota</taxon>
        <taxon>Fungi</taxon>
        <taxon>Dikarya</taxon>
        <taxon>Ascomycota</taxon>
        <taxon>Pezizomycotina</taxon>
        <taxon>Sordariomycetes</taxon>
        <taxon>Hypocreomycetidae</taxon>
        <taxon>Hypocreales</taxon>
        <taxon>Clavicipitaceae</taxon>
        <taxon>Conoideocrella</taxon>
    </lineage>
</organism>
<dbReference type="AlphaFoldDB" id="A0AAJ0CQG1"/>
<feature type="compositionally biased region" description="Polar residues" evidence="1">
    <location>
        <begin position="366"/>
        <end position="378"/>
    </location>
</feature>
<feature type="region of interest" description="Disordered" evidence="1">
    <location>
        <begin position="477"/>
        <end position="638"/>
    </location>
</feature>
<feature type="compositionally biased region" description="Polar residues" evidence="1">
    <location>
        <begin position="69"/>
        <end position="83"/>
    </location>
</feature>
<sequence length="638" mass="69143">MTPMPQPWHGPAASSGQVPWSTTPDRLSLPPPGNHSPAGRVHSHGQQSGGNSVKNQQGFRQQSHEQQPHEQVQAGNPENSTFPSPRPGTSELFRSTPYQALMHLIKSTDPSTVRQVVRDSHRISLVGSEYHFAFLLNATFHNASLATLGTSIQDFGERLARSAKDSFLSHLTADDLDDCTDILLSKVSNKFLDRALARRLETIRARPLVNALAKAERLGYDGKDIVEEMRNGVEHVIPNSRPALAQQPVQPGAVQMSAQGTQKEQRQQQRLVGKSPYFMRCDTCGRPCSGAHALRYHKLKNACQNRGDVAQINRECAHCGTQFTNNSGFTYHTKSQVCGNYSSQHVQVIMPELERFYAKSIPTRAPATSHNTTQQSQAPIGPSGFKAANAGAATGSGSSPSVVPSKLANAYSHLSAKDRANFEAAMKQGEEKYGAEMRAVKEGNLTRSEQESELLKIKNRFCTRQSITRKKYGVKLRERRSKAELDAEVKRIVTDSAPTSSQNGPAAKKSRNNTGGESTITSWSSDLERAVDLPRRVPVGEMGGLGNPAATAEHTDPTVRSATTQSYQSSLPQSLPAAATQPNLTKAVHAPGQSGTPVNPLPFSDPSLDETDSNSEGGETGDIPARVPSPKQAGRVFQ</sequence>
<feature type="compositionally biased region" description="Polar residues" evidence="1">
    <location>
        <begin position="512"/>
        <end position="525"/>
    </location>
</feature>
<accession>A0AAJ0CQG1</accession>
<comment type="caution">
    <text evidence="2">The sequence shown here is derived from an EMBL/GenBank/DDBJ whole genome shotgun (WGS) entry which is preliminary data.</text>
</comment>
<feature type="region of interest" description="Disordered" evidence="1">
    <location>
        <begin position="1"/>
        <end position="92"/>
    </location>
</feature>
<feature type="region of interest" description="Disordered" evidence="1">
    <location>
        <begin position="363"/>
        <end position="402"/>
    </location>
</feature>
<feature type="compositionally biased region" description="Basic and acidic residues" evidence="1">
    <location>
        <begin position="526"/>
        <end position="535"/>
    </location>
</feature>
<feature type="compositionally biased region" description="Low complexity" evidence="1">
    <location>
        <begin position="565"/>
        <end position="576"/>
    </location>
</feature>
<dbReference type="EMBL" id="JASWJB010000118">
    <property type="protein sequence ID" value="KAK2596192.1"/>
    <property type="molecule type" value="Genomic_DNA"/>
</dbReference>
<name>A0AAJ0CQG1_9HYPO</name>
<protein>
    <submittedName>
        <fullName evidence="2">Uncharacterized protein</fullName>
    </submittedName>
</protein>
<evidence type="ECO:0000256" key="1">
    <source>
        <dbReference type="SAM" id="MobiDB-lite"/>
    </source>
</evidence>
<evidence type="ECO:0000313" key="3">
    <source>
        <dbReference type="Proteomes" id="UP001251528"/>
    </source>
</evidence>
<keyword evidence="3" id="KW-1185">Reference proteome</keyword>